<dbReference type="InterPro" id="IPR031828">
    <property type="entry name" value="Myofilin"/>
</dbReference>
<accession>A0A6J1SP05</accession>
<evidence type="ECO:0000256" key="1">
    <source>
        <dbReference type="SAM" id="MobiDB-lite"/>
    </source>
</evidence>
<dbReference type="OrthoDB" id="6328862at2759"/>
<feature type="region of interest" description="Disordered" evidence="1">
    <location>
        <begin position="180"/>
        <end position="226"/>
    </location>
</feature>
<gene>
    <name evidence="3" type="primary">LOC113209592</name>
</gene>
<dbReference type="AlphaFoldDB" id="A0A6J1SP05"/>
<name>A0A6J1SP05_FRAOC</name>
<evidence type="ECO:0000313" key="2">
    <source>
        <dbReference type="Proteomes" id="UP000504606"/>
    </source>
</evidence>
<organism evidence="2 3">
    <name type="scientific">Frankliniella occidentalis</name>
    <name type="common">Western flower thrips</name>
    <name type="synonym">Euthrips occidentalis</name>
    <dbReference type="NCBI Taxonomy" id="133901"/>
    <lineage>
        <taxon>Eukaryota</taxon>
        <taxon>Metazoa</taxon>
        <taxon>Ecdysozoa</taxon>
        <taxon>Arthropoda</taxon>
        <taxon>Hexapoda</taxon>
        <taxon>Insecta</taxon>
        <taxon>Pterygota</taxon>
        <taxon>Neoptera</taxon>
        <taxon>Paraneoptera</taxon>
        <taxon>Thysanoptera</taxon>
        <taxon>Terebrantia</taxon>
        <taxon>Thripoidea</taxon>
        <taxon>Thripidae</taxon>
        <taxon>Frankliniella</taxon>
    </lineage>
</organism>
<dbReference type="RefSeq" id="XP_026282989.1">
    <property type="nucleotide sequence ID" value="XM_026427204.2"/>
</dbReference>
<feature type="compositionally biased region" description="Pro residues" evidence="1">
    <location>
        <begin position="207"/>
        <end position="221"/>
    </location>
</feature>
<protein>
    <submittedName>
        <fullName evidence="3">Uncharacterized protein LOC113209592 isoform X1</fullName>
    </submittedName>
</protein>
<proteinExistence type="predicted"/>
<dbReference type="Pfam" id="PF15929">
    <property type="entry name" value="Myofilin"/>
    <property type="match status" value="2"/>
</dbReference>
<keyword evidence="2" id="KW-1185">Reference proteome</keyword>
<feature type="compositionally biased region" description="Low complexity" evidence="1">
    <location>
        <begin position="191"/>
        <end position="206"/>
    </location>
</feature>
<sequence length="319" mass="37528">MFKNHLDMIGRNEPIQRKAKFWQSYVRSLKASSAERPPKTETYGQWLQQLHRTDDMRAPDPVHSRPRGIFRPLLSELPDLHTTTWPYKSIYDDPTAANERIHVPGYRYVPVSRETYGISPRNIYPPSYYDRYRTGPSDGVYKGQDAWDAQQRRLDEIDALFPDKYIPLFQYRPAARTLRGASAPPRAGSVPPLRARSSSPFARRSTSPPPPIRSWTPPPAPSEIEPRFTYAGQPLYNRGGWTRRPLRELLEPSPSMSKSAITRDPWWWEYPELRPYAYPYHYRPWHSPSYLRSSYLSPIKSTYLWDKHPRRPFGYLTYW</sequence>
<reference evidence="3" key="1">
    <citation type="submission" date="2025-08" db="UniProtKB">
        <authorList>
            <consortium name="RefSeq"/>
        </authorList>
    </citation>
    <scope>IDENTIFICATION</scope>
    <source>
        <tissue evidence="3">Whole organism</tissue>
    </source>
</reference>
<dbReference type="Proteomes" id="UP000504606">
    <property type="component" value="Unplaced"/>
</dbReference>
<dbReference type="GeneID" id="113209592"/>
<evidence type="ECO:0000313" key="3">
    <source>
        <dbReference type="RefSeq" id="XP_026282989.1"/>
    </source>
</evidence>
<dbReference type="KEGG" id="foc:113209592"/>